<evidence type="ECO:0000313" key="1">
    <source>
        <dbReference type="EMBL" id="SMB87509.1"/>
    </source>
</evidence>
<organism evidence="1 2">
    <name type="scientific">Hymenobacter roseosalivarius DSM 11622</name>
    <dbReference type="NCBI Taxonomy" id="645990"/>
    <lineage>
        <taxon>Bacteria</taxon>
        <taxon>Pseudomonadati</taxon>
        <taxon>Bacteroidota</taxon>
        <taxon>Cytophagia</taxon>
        <taxon>Cytophagales</taxon>
        <taxon>Hymenobacteraceae</taxon>
        <taxon>Hymenobacter</taxon>
    </lineage>
</organism>
<dbReference type="OrthoDB" id="9790023at2"/>
<name>A0A1W1V2D0_9BACT</name>
<dbReference type="PANTHER" id="PTHR12993:SF29">
    <property type="entry name" value="BLR3841 PROTEIN"/>
    <property type="match status" value="1"/>
</dbReference>
<dbReference type="STRING" id="645990.SAMN00120144_1360"/>
<dbReference type="Gene3D" id="3.40.50.10320">
    <property type="entry name" value="LmbE-like"/>
    <property type="match status" value="1"/>
</dbReference>
<keyword evidence="2" id="KW-1185">Reference proteome</keyword>
<dbReference type="AlphaFoldDB" id="A0A1W1V2D0"/>
<reference evidence="1 2" key="1">
    <citation type="submission" date="2017-04" db="EMBL/GenBank/DDBJ databases">
        <authorList>
            <person name="Afonso C.L."/>
            <person name="Miller P.J."/>
            <person name="Scott M.A."/>
            <person name="Spackman E."/>
            <person name="Goraichik I."/>
            <person name="Dimitrov K.M."/>
            <person name="Suarez D.L."/>
            <person name="Swayne D.E."/>
        </authorList>
    </citation>
    <scope>NUCLEOTIDE SEQUENCE [LARGE SCALE GENOMIC DNA]</scope>
    <source>
        <strain evidence="1 2">DSM 11622</strain>
    </source>
</reference>
<gene>
    <name evidence="1" type="ORF">SAMN00120144_1360</name>
</gene>
<dbReference type="RefSeq" id="WP_084444080.1">
    <property type="nucleotide sequence ID" value="NZ_FWWW01000048.1"/>
</dbReference>
<accession>A0A1W1V2D0</accession>
<dbReference type="InterPro" id="IPR003737">
    <property type="entry name" value="GlcNAc_PI_deacetylase-related"/>
</dbReference>
<sequence>MLETSPFSFVKLPLRPAEFAPQLGPTVVIAPHPDDESLGCGGLLALLCQARVPVMAILVTDGTMSHPNSQKYPPAARRHLREAEFEAALVALGILKAPHYLGLPDGNVPTAGAAGFEEAAEQLRIYISQFSPTTIVAPWRRDPHPDHRATSQLVRAALAQLAAPPRLLEYVVWAWERAAPPDLPQPGEVEGWCLDITSVLDQKQQAIAAHRSQLTNLIDDDPTGFQLSPAMLAHFAQPFEVYLEVKSESNSALL</sequence>
<protein>
    <submittedName>
        <fullName evidence="1">LmbE family protein</fullName>
    </submittedName>
</protein>
<dbReference type="SUPFAM" id="SSF102588">
    <property type="entry name" value="LmbE-like"/>
    <property type="match status" value="1"/>
</dbReference>
<dbReference type="PANTHER" id="PTHR12993">
    <property type="entry name" value="N-ACETYLGLUCOSAMINYL-PHOSPHATIDYLINOSITOL DE-N-ACETYLASE-RELATED"/>
    <property type="match status" value="1"/>
</dbReference>
<proteinExistence type="predicted"/>
<evidence type="ECO:0000313" key="2">
    <source>
        <dbReference type="Proteomes" id="UP000192266"/>
    </source>
</evidence>
<dbReference type="EMBL" id="FWWW01000048">
    <property type="protein sequence ID" value="SMB87509.1"/>
    <property type="molecule type" value="Genomic_DNA"/>
</dbReference>
<dbReference type="GO" id="GO:0016811">
    <property type="term" value="F:hydrolase activity, acting on carbon-nitrogen (but not peptide) bonds, in linear amides"/>
    <property type="evidence" value="ECO:0007669"/>
    <property type="project" value="TreeGrafter"/>
</dbReference>
<dbReference type="Pfam" id="PF02585">
    <property type="entry name" value="PIG-L"/>
    <property type="match status" value="1"/>
</dbReference>
<dbReference type="Proteomes" id="UP000192266">
    <property type="component" value="Unassembled WGS sequence"/>
</dbReference>
<dbReference type="InterPro" id="IPR024078">
    <property type="entry name" value="LmbE-like_dom_sf"/>
</dbReference>